<dbReference type="GO" id="GO:0016020">
    <property type="term" value="C:membrane"/>
    <property type="evidence" value="ECO:0007669"/>
    <property type="project" value="TreeGrafter"/>
</dbReference>
<comment type="caution">
    <text evidence="3">The sequence shown here is derived from an EMBL/GenBank/DDBJ whole genome shotgun (WGS) entry which is preliminary data.</text>
</comment>
<feature type="transmembrane region" description="Helical" evidence="1">
    <location>
        <begin position="330"/>
        <end position="351"/>
    </location>
</feature>
<dbReference type="AlphaFoldDB" id="A0A495DPK0"/>
<name>A0A495DPK0_9PROT</name>
<feature type="transmembrane region" description="Helical" evidence="1">
    <location>
        <begin position="35"/>
        <end position="53"/>
    </location>
</feature>
<sequence>MDLSQNKDTGMRHFLFRDGHGRLDEKANNFTAMRILFALIVLYGHALMIPLGLPYVGVWATSVDFIVQCALDGFFILSGYMITASAMKSRDIARYVGARFFRIFPGLIATVLLLWLVVGPLFTSLPAGEYWSQSQTLLFPLKLISQVDPMAGLPGVFEASPMGENMNGPLWTIRYELMAYLGVGVLMVFGLYRKNAQVLVWTALTLVFGMLVETFGYRGIGEETIGTLARFAPAFMIGAAFHAGRKFLRLTPAFAGLAILAALVTQHLPIGWMMLDIALAASYLLLGYARIPGQTGERVRNVEDVSYGIYILHWPIGMMAFALLPGLSTTMLALVMLPLAVLAGWGLRVIVEKPALALRARLSRRAAPATAAETAAA</sequence>
<keyword evidence="1" id="KW-0472">Membrane</keyword>
<evidence type="ECO:0000313" key="4">
    <source>
        <dbReference type="Proteomes" id="UP000273675"/>
    </source>
</evidence>
<dbReference type="Proteomes" id="UP000273675">
    <property type="component" value="Unassembled WGS sequence"/>
</dbReference>
<dbReference type="GO" id="GO:0016747">
    <property type="term" value="F:acyltransferase activity, transferring groups other than amino-acyl groups"/>
    <property type="evidence" value="ECO:0007669"/>
    <property type="project" value="InterPro"/>
</dbReference>
<dbReference type="InterPro" id="IPR050879">
    <property type="entry name" value="Acyltransferase_3"/>
</dbReference>
<dbReference type="InterPro" id="IPR002656">
    <property type="entry name" value="Acyl_transf_3_dom"/>
</dbReference>
<dbReference type="OrthoDB" id="9767863at2"/>
<dbReference type="PANTHER" id="PTHR23028:SF53">
    <property type="entry name" value="ACYL_TRANSF_3 DOMAIN-CONTAINING PROTEIN"/>
    <property type="match status" value="1"/>
</dbReference>
<evidence type="ECO:0000259" key="2">
    <source>
        <dbReference type="Pfam" id="PF01757"/>
    </source>
</evidence>
<feature type="transmembrane region" description="Helical" evidence="1">
    <location>
        <begin position="307"/>
        <end position="324"/>
    </location>
</feature>
<feature type="transmembrane region" description="Helical" evidence="1">
    <location>
        <begin position="199"/>
        <end position="218"/>
    </location>
</feature>
<feature type="transmembrane region" description="Helical" evidence="1">
    <location>
        <begin position="65"/>
        <end position="82"/>
    </location>
</feature>
<proteinExistence type="predicted"/>
<feature type="transmembrane region" description="Helical" evidence="1">
    <location>
        <begin position="103"/>
        <end position="122"/>
    </location>
</feature>
<keyword evidence="1" id="KW-0812">Transmembrane</keyword>
<keyword evidence="1" id="KW-1133">Transmembrane helix</keyword>
<gene>
    <name evidence="3" type="ORF">C7435_0372</name>
</gene>
<protein>
    <submittedName>
        <fullName evidence="3">Peptidoglycan/LPS O-acetylase OafA/YrhL</fullName>
    </submittedName>
</protein>
<feature type="transmembrane region" description="Helical" evidence="1">
    <location>
        <begin position="270"/>
        <end position="286"/>
    </location>
</feature>
<evidence type="ECO:0000313" key="3">
    <source>
        <dbReference type="EMBL" id="RKR03929.1"/>
    </source>
</evidence>
<feature type="transmembrane region" description="Helical" evidence="1">
    <location>
        <begin position="173"/>
        <end position="192"/>
    </location>
</feature>
<dbReference type="GO" id="GO:0000271">
    <property type="term" value="P:polysaccharide biosynthetic process"/>
    <property type="evidence" value="ECO:0007669"/>
    <property type="project" value="TreeGrafter"/>
</dbReference>
<feature type="domain" description="Acyltransferase 3" evidence="2">
    <location>
        <begin position="30"/>
        <end position="347"/>
    </location>
</feature>
<organism evidence="3 4">
    <name type="scientific">Maricaulis maris</name>
    <dbReference type="NCBI Taxonomy" id="74318"/>
    <lineage>
        <taxon>Bacteria</taxon>
        <taxon>Pseudomonadati</taxon>
        <taxon>Pseudomonadota</taxon>
        <taxon>Alphaproteobacteria</taxon>
        <taxon>Maricaulales</taxon>
        <taxon>Maricaulaceae</taxon>
        <taxon>Maricaulis</taxon>
    </lineage>
</organism>
<accession>A0A495DPK0</accession>
<dbReference type="PANTHER" id="PTHR23028">
    <property type="entry name" value="ACETYLTRANSFERASE"/>
    <property type="match status" value="1"/>
</dbReference>
<reference evidence="3 4" key="1">
    <citation type="submission" date="2018-10" db="EMBL/GenBank/DDBJ databases">
        <title>Genomic Encyclopedia of Type Strains, Phase IV (KMG-IV): sequencing the most valuable type-strain genomes for metagenomic binning, comparative biology and taxonomic classification.</title>
        <authorList>
            <person name="Goeker M."/>
        </authorList>
    </citation>
    <scope>NUCLEOTIDE SEQUENCE [LARGE SCALE GENOMIC DNA]</scope>
    <source>
        <strain evidence="3 4">DSM 4734</strain>
    </source>
</reference>
<dbReference type="EMBL" id="RBIM01000001">
    <property type="protein sequence ID" value="RKR03929.1"/>
    <property type="molecule type" value="Genomic_DNA"/>
</dbReference>
<evidence type="ECO:0000256" key="1">
    <source>
        <dbReference type="SAM" id="Phobius"/>
    </source>
</evidence>
<dbReference type="Pfam" id="PF01757">
    <property type="entry name" value="Acyl_transf_3"/>
    <property type="match status" value="1"/>
</dbReference>